<feature type="region of interest" description="Disordered" evidence="1">
    <location>
        <begin position="124"/>
        <end position="147"/>
    </location>
</feature>
<dbReference type="Proteomes" id="UP000270866">
    <property type="component" value="Chromosome 1"/>
</dbReference>
<dbReference type="AlphaFoldDB" id="A0A3L6P5H2"/>
<dbReference type="EMBL" id="MRCU01000001">
    <property type="protein sequence ID" value="RKK28783.1"/>
    <property type="molecule type" value="Genomic_DNA"/>
</dbReference>
<feature type="compositionally biased region" description="Polar residues" evidence="1">
    <location>
        <begin position="124"/>
        <end position="134"/>
    </location>
</feature>
<feature type="compositionally biased region" description="Polar residues" evidence="1">
    <location>
        <begin position="7"/>
        <end position="18"/>
    </location>
</feature>
<sequence length="187" mass="20763">MDRILIPTTSTHTETQGCKLNKGVKRRSHDQQTGSFVIWRSSLAIGRLGVGSEQSDFRCKRISDLGVGDPAQITPAEVLSPSIALNIPPRDNLFWLCWFPSWKRAMQVARGLLLENVVHQPMSTQNWTQHSEPGNETPPEGIQGSGPLASLSKSIRVSSLQKVSHDSYRPTVCIPRAVMYTWGTNIE</sequence>
<organism evidence="2 3">
    <name type="scientific">Fusarium oxysporum f. sp. cepae</name>
    <dbReference type="NCBI Taxonomy" id="396571"/>
    <lineage>
        <taxon>Eukaryota</taxon>
        <taxon>Fungi</taxon>
        <taxon>Dikarya</taxon>
        <taxon>Ascomycota</taxon>
        <taxon>Pezizomycotina</taxon>
        <taxon>Sordariomycetes</taxon>
        <taxon>Hypocreomycetidae</taxon>
        <taxon>Hypocreales</taxon>
        <taxon>Nectriaceae</taxon>
        <taxon>Fusarium</taxon>
        <taxon>Fusarium oxysporum species complex</taxon>
    </lineage>
</organism>
<protein>
    <submittedName>
        <fullName evidence="2">Uncharacterized protein</fullName>
    </submittedName>
</protein>
<proteinExistence type="predicted"/>
<evidence type="ECO:0000313" key="3">
    <source>
        <dbReference type="Proteomes" id="UP000270866"/>
    </source>
</evidence>
<evidence type="ECO:0000313" key="2">
    <source>
        <dbReference type="EMBL" id="RKK28783.1"/>
    </source>
</evidence>
<feature type="region of interest" description="Disordered" evidence="1">
    <location>
        <begin position="1"/>
        <end position="27"/>
    </location>
</feature>
<reference evidence="2 3" key="1">
    <citation type="journal article" date="2018" name="Sci. Rep.">
        <title>Characterisation of pathogen-specific regions and novel effector candidates in Fusarium oxysporum f. sp. cepae.</title>
        <authorList>
            <person name="Armitage A.D."/>
            <person name="Taylor A."/>
            <person name="Sobczyk M.K."/>
            <person name="Baxter L."/>
            <person name="Greenfield B.P."/>
            <person name="Bates H.J."/>
            <person name="Wilson F."/>
            <person name="Jackson A.C."/>
            <person name="Ott S."/>
            <person name="Harrison R.J."/>
            <person name="Clarkson J.P."/>
        </authorList>
    </citation>
    <scope>NUCLEOTIDE SEQUENCE [LARGE SCALE GENOMIC DNA]</scope>
    <source>
        <strain evidence="2 3">FoC_Fus2</strain>
    </source>
</reference>
<comment type="caution">
    <text evidence="2">The sequence shown here is derived from an EMBL/GenBank/DDBJ whole genome shotgun (WGS) entry which is preliminary data.</text>
</comment>
<accession>A0A3L6P5H2</accession>
<name>A0A3L6P5H2_FUSOX</name>
<gene>
    <name evidence="2" type="ORF">BFJ65_g724</name>
</gene>
<evidence type="ECO:0000256" key="1">
    <source>
        <dbReference type="SAM" id="MobiDB-lite"/>
    </source>
</evidence>